<dbReference type="SUPFAM" id="SSF51445">
    <property type="entry name" value="(Trans)glycosidases"/>
    <property type="match status" value="1"/>
</dbReference>
<dbReference type="InterPro" id="IPR017853">
    <property type="entry name" value="GH"/>
</dbReference>
<dbReference type="GO" id="GO:0030980">
    <property type="term" value="P:alpha-glucan catabolic process"/>
    <property type="evidence" value="ECO:0007669"/>
    <property type="project" value="TreeGrafter"/>
</dbReference>
<dbReference type="Pfam" id="PF00128">
    <property type="entry name" value="Alpha-amylase"/>
    <property type="match status" value="1"/>
</dbReference>
<keyword evidence="2" id="KW-0413">Isomerase</keyword>
<dbReference type="RefSeq" id="WP_003630208.1">
    <property type="nucleotide sequence ID" value="NZ_LYUD01000155.1"/>
</dbReference>
<dbReference type="Gene3D" id="3.20.20.80">
    <property type="entry name" value="Glycosidases"/>
    <property type="match status" value="2"/>
</dbReference>
<dbReference type="SMART" id="SM00642">
    <property type="entry name" value="Aamy"/>
    <property type="match status" value="1"/>
</dbReference>
<dbReference type="InterPro" id="IPR006047">
    <property type="entry name" value="GH13_cat_dom"/>
</dbReference>
<gene>
    <name evidence="2" type="primary">treY</name>
    <name evidence="2" type="ORF">SRCM100623_02692</name>
</gene>
<dbReference type="OrthoDB" id="9761577at2"/>
<reference evidence="2 3" key="1">
    <citation type="submission" date="2016-05" db="EMBL/GenBank/DDBJ databases">
        <title>Genome sequencing of Acetobacter pasteurianus strain SRCM100623.</title>
        <authorList>
            <person name="Song Y.R."/>
        </authorList>
    </citation>
    <scope>NUCLEOTIDE SEQUENCE [LARGE SCALE GENOMIC DNA]</scope>
    <source>
        <strain evidence="2 3">SRCM100623</strain>
    </source>
</reference>
<accession>A0A1A0CFT6</accession>
<dbReference type="EMBL" id="LYUD01000155">
    <property type="protein sequence ID" value="OAZ61555.1"/>
    <property type="molecule type" value="Genomic_DNA"/>
</dbReference>
<dbReference type="Gene3D" id="1.10.10.470">
    <property type="entry name" value="Maltooligosyl trehalose synthase, domain 4"/>
    <property type="match status" value="1"/>
</dbReference>
<dbReference type="PATRIC" id="fig|438.15.peg.2984"/>
<dbReference type="InterPro" id="IPR013797">
    <property type="entry name" value="Maltooligo_trehalose_synth_4"/>
</dbReference>
<evidence type="ECO:0000313" key="3">
    <source>
        <dbReference type="Proteomes" id="UP000093796"/>
    </source>
</evidence>
<organism evidence="2 3">
    <name type="scientific">Acetobacter pasteurianus</name>
    <name type="common">Acetobacter turbidans</name>
    <dbReference type="NCBI Taxonomy" id="438"/>
    <lineage>
        <taxon>Bacteria</taxon>
        <taxon>Pseudomonadati</taxon>
        <taxon>Pseudomonadota</taxon>
        <taxon>Alphaproteobacteria</taxon>
        <taxon>Acetobacterales</taxon>
        <taxon>Acetobacteraceae</taxon>
        <taxon>Acetobacter</taxon>
    </lineage>
</organism>
<dbReference type="PANTHER" id="PTHR10357">
    <property type="entry name" value="ALPHA-AMYLASE FAMILY MEMBER"/>
    <property type="match status" value="1"/>
</dbReference>
<proteinExistence type="predicted"/>
<dbReference type="PANTHER" id="PTHR10357:SF216">
    <property type="entry name" value="MALTOOLIGOSYL TREHALOSE SYNTHASE-RELATED"/>
    <property type="match status" value="1"/>
</dbReference>
<evidence type="ECO:0000259" key="1">
    <source>
        <dbReference type="SMART" id="SM00642"/>
    </source>
</evidence>
<comment type="caution">
    <text evidence="2">The sequence shown here is derived from an EMBL/GenBank/DDBJ whole genome shotgun (WGS) entry which is preliminary data.</text>
</comment>
<dbReference type="NCBIfam" id="TIGR02401">
    <property type="entry name" value="trehalose_TreY"/>
    <property type="match status" value="1"/>
</dbReference>
<feature type="domain" description="Glycosyl hydrolase family 13 catalytic" evidence="1">
    <location>
        <begin position="13"/>
        <end position="454"/>
    </location>
</feature>
<dbReference type="Proteomes" id="UP000093796">
    <property type="component" value="Unassembled WGS sequence"/>
</dbReference>
<dbReference type="GO" id="GO:0047470">
    <property type="term" value="F:(1,4)-alpha-D-glucan 1-alpha-D-glucosylmutase activity"/>
    <property type="evidence" value="ECO:0007669"/>
    <property type="project" value="UniProtKB-EC"/>
</dbReference>
<dbReference type="AlphaFoldDB" id="A0A1A0CFT6"/>
<dbReference type="GO" id="GO:0005992">
    <property type="term" value="P:trehalose biosynthetic process"/>
    <property type="evidence" value="ECO:0007669"/>
    <property type="project" value="TreeGrafter"/>
</dbReference>
<sequence>MNTSLRATYRIQFNKDYTLYDAVLLVPYLSRLGISHIYASPLLASVPGSTHGYDTISWDYIDPDRGGEVGLKTLVDALRKHNMGLILDIVPNHMSTSHQNLWWQDVLLFGHKSKYADYFDIDWSVSQTQAQHRIILPFLEKPLCDILDEKKIRFLYHNGKRSFVITYEDRIFPIALESMNWVVGFSSFKDAENLPLDLRKLLIDFFSSETSEGRQNLLLLLQKQHYQLVWWRNAGDLVNWRRFFDVTSLIALRMERLEVFVRTHTYIFDLYQRGLIDGFRIDHIDGLLQPDKYCQHLRKELEKLKQKRPENLRNDPVVFVEKILANKEILSDKWLVSGTTGYDFLEQTSLLLHNPKGEEKLDVLWEQCGVFPYKKVQELARNEKLDSSFYKMFRDLILSFINIFPPEQDVTEHAIETVLRKILVAFPVYRIYFLNSVISKQSLPYLRKSCNEVRQELSLYHIPLLNKIECILSQKIDQALGKKWPEDLFVSLTAPLAAKAGEDTAFYRYARLLSRNEVGTDPDLFSKNIEAFHQANISRFLSHPDALLCTATHDHKRGEDGRARLMVLSEPEAKWPETVMHWFEQNADLHILDHSKKHVSQADEIFIYQTLISAWPLNESDFSDFPHRLRSYLTKALRESGLSTSWDAPDITYEKTCQNFMMQLLCVPFVKNIATFINDISPAAAMNSLTQVILRCMVPGVPDLYQGREDWDFSLVDPDNRRPVNYLKLQENLEQEVDLLALARSWRDGKIKQAIIYKLLGLRKKYPQIFTNGRYEKVLVEGPLSDHVVAFQRFTKDIKIIVIVTRFNFSLNISEYLQSYHDGWNETKIFLHEDLKNTEWKSILWGNTFKNNIVSNLTYFYGSVPFDVLISHHVT</sequence>
<evidence type="ECO:0000313" key="2">
    <source>
        <dbReference type="EMBL" id="OAZ61555.1"/>
    </source>
</evidence>
<dbReference type="Gene3D" id="3.30.1590.10">
    <property type="entry name" value="Maltooligosyl trehalose synthase, domain 2"/>
    <property type="match status" value="1"/>
</dbReference>
<dbReference type="CDD" id="cd11336">
    <property type="entry name" value="AmyAc_MTSase"/>
    <property type="match status" value="1"/>
</dbReference>
<dbReference type="InterPro" id="IPR012767">
    <property type="entry name" value="Trehalose_TreY"/>
</dbReference>
<name>A0A1A0CFT6_ACEPA</name>
<protein>
    <submittedName>
        <fullName evidence="2">(1-&gt;4)-alpha-D-glucan 1-alpha-D-glucosylmutase</fullName>
        <ecNumber evidence="2">5.4.99.15</ecNumber>
    </submittedName>
</protein>
<dbReference type="EC" id="5.4.99.15" evidence="2"/>